<dbReference type="GO" id="GO:0008270">
    <property type="term" value="F:zinc ion binding"/>
    <property type="evidence" value="ECO:0007669"/>
    <property type="project" value="UniProtKB-KW"/>
</dbReference>
<feature type="domain" description="Integrase-type" evidence="9">
    <location>
        <begin position="98"/>
        <end position="139"/>
    </location>
</feature>
<feature type="non-terminal residue" evidence="11">
    <location>
        <position position="152"/>
    </location>
</feature>
<dbReference type="AlphaFoldDB" id="A0A7L0G9Y7"/>
<dbReference type="InterPro" id="IPR002156">
    <property type="entry name" value="RNaseH_domain"/>
</dbReference>
<sequence>FHPNTTSHNFGNMLYEPVNLVTDSFYVAGIIARLDHSMIKYVENPFLMAELRMLWSLIDQRMHDCYVMHVQSHTDLPGLIMEGNQLADFYTMSVVVPNQFEQAKLSHSFHHQNARALKWHFQLTMNQAHSILAACPDCQVLAPLPAKEGVNP</sequence>
<keyword evidence="7" id="KW-0695">RNA-directed DNA polymerase</keyword>
<proteinExistence type="predicted"/>
<keyword evidence="8" id="KW-0863">Zinc-finger</keyword>
<dbReference type="SUPFAM" id="SSF53098">
    <property type="entry name" value="Ribonuclease H-like"/>
    <property type="match status" value="1"/>
</dbReference>
<dbReference type="InterPro" id="IPR012337">
    <property type="entry name" value="RNaseH-like_sf"/>
</dbReference>
<dbReference type="EMBL" id="VXAJ01000042">
    <property type="protein sequence ID" value="NXK03413.1"/>
    <property type="molecule type" value="Genomic_DNA"/>
</dbReference>
<evidence type="ECO:0000256" key="7">
    <source>
        <dbReference type="ARBA" id="ARBA00022918"/>
    </source>
</evidence>
<evidence type="ECO:0000256" key="3">
    <source>
        <dbReference type="ARBA" id="ARBA00022722"/>
    </source>
</evidence>
<dbReference type="Proteomes" id="UP000555649">
    <property type="component" value="Unassembled WGS sequence"/>
</dbReference>
<evidence type="ECO:0000313" key="12">
    <source>
        <dbReference type="Proteomes" id="UP000555649"/>
    </source>
</evidence>
<comment type="caution">
    <text evidence="11">The sequence shown here is derived from an EMBL/GenBank/DDBJ whole genome shotgun (WGS) entry which is preliminary data.</text>
</comment>
<dbReference type="PROSITE" id="PS50879">
    <property type="entry name" value="RNASE_H_1"/>
    <property type="match status" value="1"/>
</dbReference>
<keyword evidence="3" id="KW-0540">Nuclease</keyword>
<dbReference type="Gene3D" id="3.30.420.10">
    <property type="entry name" value="Ribonuclease H-like superfamily/Ribonuclease H"/>
    <property type="match status" value="1"/>
</dbReference>
<evidence type="ECO:0000256" key="2">
    <source>
        <dbReference type="ARBA" id="ARBA00022695"/>
    </source>
</evidence>
<keyword evidence="1" id="KW-0808">Transferase</keyword>
<evidence type="ECO:0000259" key="9">
    <source>
        <dbReference type="PROSITE" id="PS50876"/>
    </source>
</evidence>
<dbReference type="PANTHER" id="PTHR41694:SF3">
    <property type="entry name" value="RNA-DIRECTED DNA POLYMERASE-RELATED"/>
    <property type="match status" value="1"/>
</dbReference>
<keyword evidence="4" id="KW-0479">Metal-binding</keyword>
<keyword evidence="6" id="KW-0378">Hydrolase</keyword>
<dbReference type="InterPro" id="IPR036397">
    <property type="entry name" value="RNaseH_sf"/>
</dbReference>
<dbReference type="GO" id="GO:0035613">
    <property type="term" value="F:RNA stem-loop binding"/>
    <property type="evidence" value="ECO:0007669"/>
    <property type="project" value="TreeGrafter"/>
</dbReference>
<keyword evidence="2" id="KW-0548">Nucleotidyltransferase</keyword>
<dbReference type="Pfam" id="PF02022">
    <property type="entry name" value="Integrase_Zn"/>
    <property type="match status" value="1"/>
</dbReference>
<dbReference type="SUPFAM" id="SSF46919">
    <property type="entry name" value="N-terminal Zn binding domain of HIV integrase"/>
    <property type="match status" value="1"/>
</dbReference>
<organism evidence="11 12">
    <name type="scientific">Herpetotheres cachinnans</name>
    <name type="common">Laughing falcon</name>
    <name type="synonym">Falco cachinnans</name>
    <dbReference type="NCBI Taxonomy" id="56343"/>
    <lineage>
        <taxon>Eukaryota</taxon>
        <taxon>Metazoa</taxon>
        <taxon>Chordata</taxon>
        <taxon>Craniata</taxon>
        <taxon>Vertebrata</taxon>
        <taxon>Euteleostomi</taxon>
        <taxon>Archelosauria</taxon>
        <taxon>Archosauria</taxon>
        <taxon>Dinosauria</taxon>
        <taxon>Saurischia</taxon>
        <taxon>Theropoda</taxon>
        <taxon>Coelurosauria</taxon>
        <taxon>Aves</taxon>
        <taxon>Neognathae</taxon>
        <taxon>Neoaves</taxon>
        <taxon>Telluraves</taxon>
        <taxon>Australaves</taxon>
        <taxon>Falconiformes</taxon>
        <taxon>Falconidae</taxon>
        <taxon>Herpetotheres</taxon>
    </lineage>
</organism>
<reference evidence="11 12" key="1">
    <citation type="submission" date="2019-09" db="EMBL/GenBank/DDBJ databases">
        <title>Bird 10,000 Genomes (B10K) Project - Family phase.</title>
        <authorList>
            <person name="Zhang G."/>
        </authorList>
    </citation>
    <scope>NUCLEOTIDE SEQUENCE [LARGE SCALE GENOMIC DNA]</scope>
    <source>
        <strain evidence="11">B10K-DU-005-78</strain>
        <tissue evidence="11">Mixed tissue sample</tissue>
    </source>
</reference>
<dbReference type="GO" id="GO:0004523">
    <property type="term" value="F:RNA-DNA hybrid ribonuclease activity"/>
    <property type="evidence" value="ECO:0007669"/>
    <property type="project" value="InterPro"/>
</dbReference>
<feature type="domain" description="RNase H type-1" evidence="10">
    <location>
        <begin position="1"/>
        <end position="96"/>
    </location>
</feature>
<evidence type="ECO:0000256" key="4">
    <source>
        <dbReference type="ARBA" id="ARBA00022723"/>
    </source>
</evidence>
<evidence type="ECO:0000256" key="5">
    <source>
        <dbReference type="ARBA" id="ARBA00022759"/>
    </source>
</evidence>
<evidence type="ECO:0000313" key="11">
    <source>
        <dbReference type="EMBL" id="NXK03413.1"/>
    </source>
</evidence>
<dbReference type="InterPro" id="IPR017856">
    <property type="entry name" value="Integrase-like_N"/>
</dbReference>
<feature type="non-terminal residue" evidence="11">
    <location>
        <position position="1"/>
    </location>
</feature>
<name>A0A7L0G9Y7_HERCA</name>
<keyword evidence="12" id="KW-1185">Reference proteome</keyword>
<evidence type="ECO:0000256" key="6">
    <source>
        <dbReference type="ARBA" id="ARBA00022801"/>
    </source>
</evidence>
<dbReference type="PANTHER" id="PTHR41694">
    <property type="entry name" value="ENDOGENOUS RETROVIRUS GROUP K MEMBER POL PROTEIN"/>
    <property type="match status" value="1"/>
</dbReference>
<keyword evidence="5" id="KW-0255">Endonuclease</keyword>
<protein>
    <submittedName>
        <fullName evidence="11">POK6 protein</fullName>
    </submittedName>
</protein>
<dbReference type="InterPro" id="IPR003308">
    <property type="entry name" value="Integrase_Zn-bd_dom_N"/>
</dbReference>
<keyword evidence="8" id="KW-0862">Zinc</keyword>
<evidence type="ECO:0000259" key="10">
    <source>
        <dbReference type="PROSITE" id="PS50879"/>
    </source>
</evidence>
<dbReference type="PROSITE" id="PS50876">
    <property type="entry name" value="ZF_INTEGRASE"/>
    <property type="match status" value="1"/>
</dbReference>
<dbReference type="Gene3D" id="1.10.10.200">
    <property type="match status" value="1"/>
</dbReference>
<accession>A0A7L0G9Y7</accession>
<evidence type="ECO:0000256" key="1">
    <source>
        <dbReference type="ARBA" id="ARBA00022679"/>
    </source>
</evidence>
<gene>
    <name evidence="11" type="primary">Ervk6_0</name>
    <name evidence="11" type="ORF">HERCAC_R15527</name>
</gene>
<evidence type="ECO:0000256" key="8">
    <source>
        <dbReference type="PROSITE-ProRule" id="PRU00450"/>
    </source>
</evidence>
<dbReference type="GO" id="GO:0003964">
    <property type="term" value="F:RNA-directed DNA polymerase activity"/>
    <property type="evidence" value="ECO:0007669"/>
    <property type="project" value="UniProtKB-KW"/>
</dbReference>